<evidence type="ECO:0000256" key="2">
    <source>
        <dbReference type="ARBA" id="ARBA00023125"/>
    </source>
</evidence>
<dbReference type="PANTHER" id="PTHR47506">
    <property type="entry name" value="TRANSCRIPTIONAL REGULATORY PROTEIN"/>
    <property type="match status" value="1"/>
</dbReference>
<dbReference type="SUPFAM" id="SSF46689">
    <property type="entry name" value="Homeodomain-like"/>
    <property type="match status" value="1"/>
</dbReference>
<feature type="domain" description="HTH tetR-type" evidence="6">
    <location>
        <begin position="9"/>
        <end position="69"/>
    </location>
</feature>
<dbReference type="InterPro" id="IPR001647">
    <property type="entry name" value="HTH_TetR"/>
</dbReference>
<evidence type="ECO:0000259" key="6">
    <source>
        <dbReference type="PROSITE" id="PS50977"/>
    </source>
</evidence>
<sequence>MAVRGRPRGFDAEAALDRAVEVFWRQGYEGASLADLTEAMGINRPSMYAAFGNKEELFHRAVARYAEADMAYAREALAEPTAYAVIASFLRANVEALTRPDRPSGCLSVQGGLAEGGESGRIARFLADSRLAGEHALAQRLARAVEEGDLPEDTDPHALARYVMVVSEGNAVHAAAGATRAALHATVDIALRAVPRRGATGAAYSPETDGGQTPAVSTPSA</sequence>
<dbReference type="InterPro" id="IPR011075">
    <property type="entry name" value="TetR_C"/>
</dbReference>
<dbReference type="Pfam" id="PF16925">
    <property type="entry name" value="TetR_C_13"/>
    <property type="match status" value="1"/>
</dbReference>
<dbReference type="Proteomes" id="UP000054375">
    <property type="component" value="Unassembled WGS sequence"/>
</dbReference>
<reference evidence="7 8" key="1">
    <citation type="submission" date="2015-10" db="EMBL/GenBank/DDBJ databases">
        <title>Draft genome sequence of Streptomyces griseorubiginosus DSM 40469, type strain for the species Streptomyces griseorubiginosus.</title>
        <authorList>
            <person name="Ruckert C."/>
            <person name="Winkler A."/>
            <person name="Kalinowski J."/>
            <person name="Kampfer P."/>
            <person name="Glaeser S."/>
        </authorList>
    </citation>
    <scope>NUCLEOTIDE SEQUENCE [LARGE SCALE GENOMIC DNA]</scope>
    <source>
        <strain evidence="7 8">DSM 40469</strain>
    </source>
</reference>
<protein>
    <submittedName>
        <fullName evidence="7">TetR family transcriptional regulator</fullName>
    </submittedName>
</protein>
<gene>
    <name evidence="7" type="ORF">AQJ54_22255</name>
</gene>
<dbReference type="InterPro" id="IPR009057">
    <property type="entry name" value="Homeodomain-like_sf"/>
</dbReference>
<dbReference type="SUPFAM" id="SSF48498">
    <property type="entry name" value="Tetracyclin repressor-like, C-terminal domain"/>
    <property type="match status" value="1"/>
</dbReference>
<dbReference type="PANTHER" id="PTHR47506:SF1">
    <property type="entry name" value="HTH-TYPE TRANSCRIPTIONAL REGULATOR YJDC"/>
    <property type="match status" value="1"/>
</dbReference>
<evidence type="ECO:0000256" key="1">
    <source>
        <dbReference type="ARBA" id="ARBA00023015"/>
    </source>
</evidence>
<dbReference type="Pfam" id="PF00440">
    <property type="entry name" value="TetR_N"/>
    <property type="match status" value="1"/>
</dbReference>
<comment type="caution">
    <text evidence="7">The sequence shown here is derived from an EMBL/GenBank/DDBJ whole genome shotgun (WGS) entry which is preliminary data.</text>
</comment>
<accession>A0A117R1D3</accession>
<dbReference type="Gene3D" id="1.10.10.60">
    <property type="entry name" value="Homeodomain-like"/>
    <property type="match status" value="1"/>
</dbReference>
<keyword evidence="8" id="KW-1185">Reference proteome</keyword>
<keyword evidence="2 4" id="KW-0238">DNA-binding</keyword>
<evidence type="ECO:0000313" key="8">
    <source>
        <dbReference type="Proteomes" id="UP000054375"/>
    </source>
</evidence>
<dbReference type="PROSITE" id="PS01081">
    <property type="entry name" value="HTH_TETR_1"/>
    <property type="match status" value="1"/>
</dbReference>
<dbReference type="PRINTS" id="PR00455">
    <property type="entry name" value="HTHTETR"/>
</dbReference>
<keyword evidence="1" id="KW-0805">Transcription regulation</keyword>
<feature type="compositionally biased region" description="Polar residues" evidence="5">
    <location>
        <begin position="210"/>
        <end position="221"/>
    </location>
</feature>
<feature type="region of interest" description="Disordered" evidence="5">
    <location>
        <begin position="200"/>
        <end position="221"/>
    </location>
</feature>
<evidence type="ECO:0000256" key="3">
    <source>
        <dbReference type="ARBA" id="ARBA00023163"/>
    </source>
</evidence>
<evidence type="ECO:0000313" key="7">
    <source>
        <dbReference type="EMBL" id="KUN65535.1"/>
    </source>
</evidence>
<organism evidence="7 8">
    <name type="scientific">Streptomyces griseorubiginosus</name>
    <dbReference type="NCBI Taxonomy" id="67304"/>
    <lineage>
        <taxon>Bacteria</taxon>
        <taxon>Bacillati</taxon>
        <taxon>Actinomycetota</taxon>
        <taxon>Actinomycetes</taxon>
        <taxon>Kitasatosporales</taxon>
        <taxon>Streptomycetaceae</taxon>
        <taxon>Streptomyces</taxon>
    </lineage>
</organism>
<dbReference type="InterPro" id="IPR036271">
    <property type="entry name" value="Tet_transcr_reg_TetR-rel_C_sf"/>
</dbReference>
<dbReference type="EMBL" id="LMWV01000017">
    <property type="protein sequence ID" value="KUN65535.1"/>
    <property type="molecule type" value="Genomic_DNA"/>
</dbReference>
<dbReference type="PROSITE" id="PS50977">
    <property type="entry name" value="HTH_TETR_2"/>
    <property type="match status" value="1"/>
</dbReference>
<dbReference type="GO" id="GO:0003677">
    <property type="term" value="F:DNA binding"/>
    <property type="evidence" value="ECO:0007669"/>
    <property type="project" value="UniProtKB-UniRule"/>
</dbReference>
<proteinExistence type="predicted"/>
<evidence type="ECO:0000256" key="5">
    <source>
        <dbReference type="SAM" id="MobiDB-lite"/>
    </source>
</evidence>
<evidence type="ECO:0000256" key="4">
    <source>
        <dbReference type="PROSITE-ProRule" id="PRU00335"/>
    </source>
</evidence>
<dbReference type="AlphaFoldDB" id="A0A117R1D3"/>
<name>A0A117R1D3_9ACTN</name>
<feature type="DNA-binding region" description="H-T-H motif" evidence="4">
    <location>
        <begin position="32"/>
        <end position="51"/>
    </location>
</feature>
<keyword evidence="3" id="KW-0804">Transcription</keyword>
<dbReference type="InterPro" id="IPR023772">
    <property type="entry name" value="DNA-bd_HTH_TetR-type_CS"/>
</dbReference>
<dbReference type="RefSeq" id="WP_062240073.1">
    <property type="nucleotide sequence ID" value="NZ_JBEOZZ010000004.1"/>
</dbReference>
<dbReference type="Gene3D" id="1.10.357.10">
    <property type="entry name" value="Tetracycline Repressor, domain 2"/>
    <property type="match status" value="1"/>
</dbReference>